<feature type="domain" description="EF-hand" evidence="2">
    <location>
        <begin position="238"/>
        <end position="271"/>
    </location>
</feature>
<dbReference type="Gene3D" id="1.10.238.10">
    <property type="entry name" value="EF-hand"/>
    <property type="match status" value="2"/>
</dbReference>
<reference evidence="5" key="1">
    <citation type="submission" date="2012-12" db="EMBL/GenBank/DDBJ databases">
        <authorList>
            <person name="Hellsten U."/>
            <person name="Grimwood J."/>
            <person name="Chapman J.A."/>
            <person name="Shapiro H."/>
            <person name="Aerts A."/>
            <person name="Otillar R.P."/>
            <person name="Terry A.Y."/>
            <person name="Boore J.L."/>
            <person name="Simakov O."/>
            <person name="Marletaz F."/>
            <person name="Cho S.-J."/>
            <person name="Edsinger-Gonzales E."/>
            <person name="Havlak P."/>
            <person name="Kuo D.-H."/>
            <person name="Larsson T."/>
            <person name="Lv J."/>
            <person name="Arendt D."/>
            <person name="Savage R."/>
            <person name="Osoegawa K."/>
            <person name="de Jong P."/>
            <person name="Lindberg D.R."/>
            <person name="Seaver E.C."/>
            <person name="Weisblat D.A."/>
            <person name="Putnam N.H."/>
            <person name="Grigoriev I.V."/>
            <person name="Rokhsar D.S."/>
        </authorList>
    </citation>
    <scope>NUCLEOTIDE SEQUENCE</scope>
    <source>
        <strain evidence="5">I ESC-2004</strain>
    </source>
</reference>
<dbReference type="Pfam" id="PF13499">
    <property type="entry name" value="EF-hand_7"/>
    <property type="match status" value="1"/>
</dbReference>
<feature type="domain" description="EF-hand" evidence="2">
    <location>
        <begin position="155"/>
        <end position="183"/>
    </location>
</feature>
<dbReference type="PROSITE" id="PS50222">
    <property type="entry name" value="EF_HAND_2"/>
    <property type="match status" value="4"/>
</dbReference>
<accession>R7TYX4</accession>
<dbReference type="Proteomes" id="UP000014760">
    <property type="component" value="Unassembled WGS sequence"/>
</dbReference>
<evidence type="ECO:0000259" key="2">
    <source>
        <dbReference type="PROSITE" id="PS50222"/>
    </source>
</evidence>
<dbReference type="InterPro" id="IPR051001">
    <property type="entry name" value="Calbindin_Ca-bind"/>
</dbReference>
<dbReference type="InterPro" id="IPR002048">
    <property type="entry name" value="EF_hand_dom"/>
</dbReference>
<gene>
    <name evidence="3" type="ORF">CAPTEDRAFT_226810</name>
</gene>
<proteinExistence type="predicted"/>
<dbReference type="STRING" id="283909.R7TYX4"/>
<dbReference type="OMA" id="IKIWNHY"/>
<keyword evidence="1" id="KW-0106">Calcium</keyword>
<dbReference type="OrthoDB" id="6282245at2759"/>
<dbReference type="GO" id="GO:0005634">
    <property type="term" value="C:nucleus"/>
    <property type="evidence" value="ECO:0007669"/>
    <property type="project" value="TreeGrafter"/>
</dbReference>
<dbReference type="GO" id="GO:0005509">
    <property type="term" value="F:calcium ion binding"/>
    <property type="evidence" value="ECO:0007669"/>
    <property type="project" value="InterPro"/>
</dbReference>
<dbReference type="HOGENOM" id="CLU_1027599_0_0_1"/>
<dbReference type="GO" id="GO:1900271">
    <property type="term" value="P:regulation of long-term synaptic potentiation"/>
    <property type="evidence" value="ECO:0007669"/>
    <property type="project" value="TreeGrafter"/>
</dbReference>
<evidence type="ECO:0000256" key="1">
    <source>
        <dbReference type="ARBA" id="ARBA00022837"/>
    </source>
</evidence>
<reference evidence="4" key="3">
    <citation type="submission" date="2015-06" db="UniProtKB">
        <authorList>
            <consortium name="EnsemblMetazoa"/>
        </authorList>
    </citation>
    <scope>IDENTIFICATION</scope>
</reference>
<dbReference type="GO" id="GO:0043195">
    <property type="term" value="C:terminal bouton"/>
    <property type="evidence" value="ECO:0007669"/>
    <property type="project" value="TreeGrafter"/>
</dbReference>
<dbReference type="PROSITE" id="PS00018">
    <property type="entry name" value="EF_HAND_1"/>
    <property type="match status" value="3"/>
</dbReference>
<dbReference type="SMART" id="SM00054">
    <property type="entry name" value="EFh"/>
    <property type="match status" value="4"/>
</dbReference>
<dbReference type="InterPro" id="IPR018247">
    <property type="entry name" value="EF_Hand_1_Ca_BS"/>
</dbReference>
<evidence type="ECO:0000313" key="3">
    <source>
        <dbReference type="EMBL" id="ELT96626.1"/>
    </source>
</evidence>
<dbReference type="SUPFAM" id="SSF47473">
    <property type="entry name" value="EF-hand"/>
    <property type="match status" value="1"/>
</dbReference>
<protein>
    <recommendedName>
        <fullName evidence="2">EF-hand domain-containing protein</fullName>
    </recommendedName>
</protein>
<dbReference type="GO" id="GO:0030425">
    <property type="term" value="C:dendrite"/>
    <property type="evidence" value="ECO:0007669"/>
    <property type="project" value="TreeGrafter"/>
</dbReference>
<feature type="domain" description="EF-hand" evidence="2">
    <location>
        <begin position="193"/>
        <end position="228"/>
    </location>
</feature>
<dbReference type="EnsemblMetazoa" id="CapteT226810">
    <property type="protein sequence ID" value="CapteP226810"/>
    <property type="gene ID" value="CapteG226810"/>
</dbReference>
<keyword evidence="5" id="KW-1185">Reference proteome</keyword>
<organism evidence="3">
    <name type="scientific">Capitella teleta</name>
    <name type="common">Polychaete worm</name>
    <dbReference type="NCBI Taxonomy" id="283909"/>
    <lineage>
        <taxon>Eukaryota</taxon>
        <taxon>Metazoa</taxon>
        <taxon>Spiralia</taxon>
        <taxon>Lophotrochozoa</taxon>
        <taxon>Annelida</taxon>
        <taxon>Polychaeta</taxon>
        <taxon>Sedentaria</taxon>
        <taxon>Scolecida</taxon>
        <taxon>Capitellidae</taxon>
        <taxon>Capitella</taxon>
    </lineage>
</organism>
<name>R7TYX4_CAPTE</name>
<dbReference type="InterPro" id="IPR011992">
    <property type="entry name" value="EF-hand-dom_pair"/>
</dbReference>
<feature type="domain" description="EF-hand" evidence="2">
    <location>
        <begin position="103"/>
        <end position="138"/>
    </location>
</feature>
<dbReference type="GO" id="GO:0099509">
    <property type="term" value="P:regulation of presynaptic cytosolic calcium ion concentration"/>
    <property type="evidence" value="ECO:0007669"/>
    <property type="project" value="TreeGrafter"/>
</dbReference>
<sequence>MDTLPRPRCVQINFDQRIFVASTANDLRGLTVWLIKRSQIAHDRLSYHVTSLYINEQTCRNPARKEHVMASRRTPIPVGKVLNAFQSGPTNTCLSRCLDGGQLTSIEFMQMWCHYDKDKSGYLDKNEMGRILNDMIRMKTGRAPSPDSLAQLRNDVMSSIDVNKDGKIELAEFSKLLPVEENFMLRFNTRKTVSRDDFNAIFQHYDPDFNECIEGEELLALIRDLLTKSGKKKITLQELEDYRAAVFKVYDKNSDRRLSRKELALLLSTTT</sequence>
<dbReference type="EMBL" id="AMQN01011249">
    <property type="status" value="NOT_ANNOTATED_CDS"/>
    <property type="molecule type" value="Genomic_DNA"/>
</dbReference>
<dbReference type="PANTHER" id="PTHR19972:SF10">
    <property type="entry name" value="CALBINDIN-32"/>
    <property type="match status" value="1"/>
</dbReference>
<evidence type="ECO:0000313" key="4">
    <source>
        <dbReference type="EnsemblMetazoa" id="CapteP226810"/>
    </source>
</evidence>
<dbReference type="AlphaFoldDB" id="R7TYX4"/>
<dbReference type="GO" id="GO:0005829">
    <property type="term" value="C:cytosol"/>
    <property type="evidence" value="ECO:0007669"/>
    <property type="project" value="TreeGrafter"/>
</dbReference>
<dbReference type="EMBL" id="KB308778">
    <property type="protein sequence ID" value="ELT96626.1"/>
    <property type="molecule type" value="Genomic_DNA"/>
</dbReference>
<reference evidence="3 5" key="2">
    <citation type="journal article" date="2013" name="Nature">
        <title>Insights into bilaterian evolution from three spiralian genomes.</title>
        <authorList>
            <person name="Simakov O."/>
            <person name="Marletaz F."/>
            <person name="Cho S.J."/>
            <person name="Edsinger-Gonzales E."/>
            <person name="Havlak P."/>
            <person name="Hellsten U."/>
            <person name="Kuo D.H."/>
            <person name="Larsson T."/>
            <person name="Lv J."/>
            <person name="Arendt D."/>
            <person name="Savage R."/>
            <person name="Osoegawa K."/>
            <person name="de Jong P."/>
            <person name="Grimwood J."/>
            <person name="Chapman J.A."/>
            <person name="Shapiro H."/>
            <person name="Aerts A."/>
            <person name="Otillar R.P."/>
            <person name="Terry A.Y."/>
            <person name="Boore J.L."/>
            <person name="Grigoriev I.V."/>
            <person name="Lindberg D.R."/>
            <person name="Seaver E.C."/>
            <person name="Weisblat D.A."/>
            <person name="Putnam N.H."/>
            <person name="Rokhsar D.S."/>
        </authorList>
    </citation>
    <scope>NUCLEOTIDE SEQUENCE</scope>
    <source>
        <strain evidence="3 5">I ESC-2004</strain>
    </source>
</reference>
<evidence type="ECO:0000313" key="5">
    <source>
        <dbReference type="Proteomes" id="UP000014760"/>
    </source>
</evidence>
<dbReference type="PANTHER" id="PTHR19972">
    <property type="entry name" value="CALBINDIN"/>
    <property type="match status" value="1"/>
</dbReference>